<dbReference type="SUPFAM" id="SSF54593">
    <property type="entry name" value="Glyoxalase/Bleomycin resistance protein/Dihydroxybiphenyl dioxygenase"/>
    <property type="match status" value="1"/>
</dbReference>
<reference evidence="3 4" key="1">
    <citation type="submission" date="2020-12" db="EMBL/GenBank/DDBJ databases">
        <title>Brachybacterium sp. MASK1Z-5, whole genome shotgun sequence.</title>
        <authorList>
            <person name="Tuo L."/>
        </authorList>
    </citation>
    <scope>NUCLEOTIDE SEQUENCE [LARGE SCALE GENOMIC DNA]</scope>
    <source>
        <strain evidence="3 4">MASK1Z-5</strain>
    </source>
</reference>
<organism evidence="3 4">
    <name type="scientific">Brachybacterium halotolerans</name>
    <dbReference type="NCBI Taxonomy" id="2795215"/>
    <lineage>
        <taxon>Bacteria</taxon>
        <taxon>Bacillati</taxon>
        <taxon>Actinomycetota</taxon>
        <taxon>Actinomycetes</taxon>
        <taxon>Micrococcales</taxon>
        <taxon>Dermabacteraceae</taxon>
        <taxon>Brachybacterium</taxon>
    </lineage>
</organism>
<dbReference type="PROSITE" id="PS51819">
    <property type="entry name" value="VOC"/>
    <property type="match status" value="1"/>
</dbReference>
<comment type="caution">
    <text evidence="3">The sequence shown here is derived from an EMBL/GenBank/DDBJ whole genome shotgun (WGS) entry which is preliminary data.</text>
</comment>
<protein>
    <submittedName>
        <fullName evidence="3">VOC family protein</fullName>
    </submittedName>
</protein>
<evidence type="ECO:0000259" key="2">
    <source>
        <dbReference type="PROSITE" id="PS51819"/>
    </source>
</evidence>
<feature type="region of interest" description="Disordered" evidence="1">
    <location>
        <begin position="1"/>
        <end position="38"/>
    </location>
</feature>
<dbReference type="EMBL" id="JAEDAJ010000001">
    <property type="protein sequence ID" value="MBK0330486.1"/>
    <property type="molecule type" value="Genomic_DNA"/>
</dbReference>
<keyword evidence="4" id="KW-1185">Reference proteome</keyword>
<accession>A0ABS1B7A5</accession>
<feature type="compositionally biased region" description="Low complexity" evidence="1">
    <location>
        <begin position="1"/>
        <end position="25"/>
    </location>
</feature>
<dbReference type="InterPro" id="IPR004360">
    <property type="entry name" value="Glyas_Fos-R_dOase_dom"/>
</dbReference>
<feature type="compositionally biased region" description="Polar residues" evidence="1">
    <location>
        <begin position="26"/>
        <end position="38"/>
    </location>
</feature>
<gene>
    <name evidence="3" type="ORF">I8D64_03630</name>
</gene>
<sequence length="172" mass="18353">MDETQTPPQTHPTIPSTPSTPTSPTASELTADSPAGSSGPTLFATFRARDAAALIDYLQDVLGFVLTARYDDGERVAHAELRRPDGRGGVMLGDVQEGADWSPEPGGAGLYVVVDEIDTLYERVVAKDAQVITPLADTPYGSREFAVRDPEGNMWSFGTYAGEQVPAARDPE</sequence>
<feature type="domain" description="VOC" evidence="2">
    <location>
        <begin position="40"/>
        <end position="160"/>
    </location>
</feature>
<evidence type="ECO:0000256" key="1">
    <source>
        <dbReference type="SAM" id="MobiDB-lite"/>
    </source>
</evidence>
<dbReference type="InterPro" id="IPR037523">
    <property type="entry name" value="VOC_core"/>
</dbReference>
<dbReference type="Pfam" id="PF00903">
    <property type="entry name" value="Glyoxalase"/>
    <property type="match status" value="1"/>
</dbReference>
<dbReference type="RefSeq" id="WP_200501094.1">
    <property type="nucleotide sequence ID" value="NZ_JAEDAJ010000001.1"/>
</dbReference>
<proteinExistence type="predicted"/>
<dbReference type="Gene3D" id="3.30.720.110">
    <property type="match status" value="1"/>
</dbReference>
<evidence type="ECO:0000313" key="3">
    <source>
        <dbReference type="EMBL" id="MBK0330486.1"/>
    </source>
</evidence>
<evidence type="ECO:0000313" key="4">
    <source>
        <dbReference type="Proteomes" id="UP000612352"/>
    </source>
</evidence>
<dbReference type="Gene3D" id="3.30.720.120">
    <property type="match status" value="1"/>
</dbReference>
<dbReference type="Proteomes" id="UP000612352">
    <property type="component" value="Unassembled WGS sequence"/>
</dbReference>
<dbReference type="PANTHER" id="PTHR34109">
    <property type="entry name" value="BNAUNNG04460D PROTEIN-RELATED"/>
    <property type="match status" value="1"/>
</dbReference>
<dbReference type="PANTHER" id="PTHR34109:SF1">
    <property type="entry name" value="VOC DOMAIN-CONTAINING PROTEIN"/>
    <property type="match status" value="1"/>
</dbReference>
<dbReference type="InterPro" id="IPR029068">
    <property type="entry name" value="Glyas_Bleomycin-R_OHBP_Dase"/>
</dbReference>
<name>A0ABS1B7A5_9MICO</name>